<keyword evidence="4" id="KW-1185">Reference proteome</keyword>
<dbReference type="Proteomes" id="UP000623467">
    <property type="component" value="Unassembled WGS sequence"/>
</dbReference>
<comment type="caution">
    <text evidence="3">The sequence shown here is derived from an EMBL/GenBank/DDBJ whole genome shotgun (WGS) entry which is preliminary data.</text>
</comment>
<dbReference type="SUPFAM" id="SSF52540">
    <property type="entry name" value="P-loop containing nucleoside triphosphate hydrolases"/>
    <property type="match status" value="1"/>
</dbReference>
<feature type="domain" description="NACHT" evidence="2">
    <location>
        <begin position="105"/>
        <end position="251"/>
    </location>
</feature>
<evidence type="ECO:0000259" key="2">
    <source>
        <dbReference type="PROSITE" id="PS50837"/>
    </source>
</evidence>
<dbReference type="InterPro" id="IPR056884">
    <property type="entry name" value="NPHP3-like_N"/>
</dbReference>
<dbReference type="Pfam" id="PF24883">
    <property type="entry name" value="NPHP3_N"/>
    <property type="match status" value="1"/>
</dbReference>
<dbReference type="EMBL" id="JACAZH010000007">
    <property type="protein sequence ID" value="KAF7364216.1"/>
    <property type="molecule type" value="Genomic_DNA"/>
</dbReference>
<evidence type="ECO:0000313" key="3">
    <source>
        <dbReference type="EMBL" id="KAF7364216.1"/>
    </source>
</evidence>
<evidence type="ECO:0000256" key="1">
    <source>
        <dbReference type="ARBA" id="ARBA00022737"/>
    </source>
</evidence>
<sequence>MNNNFGGGTGGAGGESHGNSIGGRGGKGIGASLNCDIRVRDGNFVMNNAYDCGERGIDILHRSVAVEAIHDSLESYPQPKCHPGTRTKMLQDLHGWALNTHTKTSILWLYGPAGAGKSAIMQTVACQLQDVGRLGASFFFKRSHTTRGNARTLFSTIAYQLALSVPWLRTPISQTVEDNPSILVRSLEIQIKELIMKPCGRHGLSDSIAILIDGLDECDGHDVQREILRTIRNLFSPTNTISLRFIVASRPELHIREVLESSFYSGHYRSLNVEQSFDDVREYLSNELARIHREHDTMTNVLLPWPSLHILQELVYKSSGHFIYASTIIKFIDDKNYRPTQRLAMVQDLESTGSESAFEALDQLYMTILSSAARQSELLPILCAIVKFKLCPEDIDRLFRFAEGETRLLLRSLHSVLEIPLKADGVSIPSHISSHHASFLDFLNNPGRSWTFCVGTLHHRINLARIILETYVEPVKKLDEFLKGFIKDHFMSFITSLPTSTEVAELLPLIGTIDPDCIFGFLATDIPGRMLAWLKKILSAPRDLIKLWEDYEYMASFEKAMLWGSYTHPCEQHIFPCSPEFLRILVSLILQPGHLYGLPKLCDRLDLTWTEMRSFICSSSSHIGKDQHGPPVFAFRLAFRDVALQYIRKMVKNQLNVGGEVYSWESRDGALASIGKRRMDDDATGKQTEQWVAHMRDQCELVDGITYLVRLSPPCLALYRELWSIPLVPMGSSTSSPYVGRLIFHVTKWLESFPDPPMELIAFWKQIMSYRQPNSILNGPNYSLSMAEEGLTQTVTRWNERITVIYTN</sequence>
<protein>
    <recommendedName>
        <fullName evidence="2">NACHT domain-containing protein</fullName>
    </recommendedName>
</protein>
<name>A0A8H6YSW0_9AGAR</name>
<dbReference type="InterPro" id="IPR007111">
    <property type="entry name" value="NACHT_NTPase"/>
</dbReference>
<dbReference type="AlphaFoldDB" id="A0A8H6YSW0"/>
<reference evidence="3" key="1">
    <citation type="submission" date="2020-05" db="EMBL/GenBank/DDBJ databases">
        <title>Mycena genomes resolve the evolution of fungal bioluminescence.</title>
        <authorList>
            <person name="Tsai I.J."/>
        </authorList>
    </citation>
    <scope>NUCLEOTIDE SEQUENCE</scope>
    <source>
        <strain evidence="3">160909Yilan</strain>
    </source>
</reference>
<proteinExistence type="predicted"/>
<dbReference type="PANTHER" id="PTHR10039">
    <property type="entry name" value="AMELOGENIN"/>
    <property type="match status" value="1"/>
</dbReference>
<dbReference type="InterPro" id="IPR027417">
    <property type="entry name" value="P-loop_NTPase"/>
</dbReference>
<organism evidence="3 4">
    <name type="scientific">Mycena sanguinolenta</name>
    <dbReference type="NCBI Taxonomy" id="230812"/>
    <lineage>
        <taxon>Eukaryota</taxon>
        <taxon>Fungi</taxon>
        <taxon>Dikarya</taxon>
        <taxon>Basidiomycota</taxon>
        <taxon>Agaricomycotina</taxon>
        <taxon>Agaricomycetes</taxon>
        <taxon>Agaricomycetidae</taxon>
        <taxon>Agaricales</taxon>
        <taxon>Marasmiineae</taxon>
        <taxon>Mycenaceae</taxon>
        <taxon>Mycena</taxon>
    </lineage>
</organism>
<dbReference type="OrthoDB" id="5967843at2759"/>
<dbReference type="PROSITE" id="PS50837">
    <property type="entry name" value="NACHT"/>
    <property type="match status" value="1"/>
</dbReference>
<dbReference type="Gene3D" id="3.40.50.300">
    <property type="entry name" value="P-loop containing nucleotide triphosphate hydrolases"/>
    <property type="match status" value="1"/>
</dbReference>
<evidence type="ECO:0000313" key="4">
    <source>
        <dbReference type="Proteomes" id="UP000623467"/>
    </source>
</evidence>
<keyword evidence="1" id="KW-0677">Repeat</keyword>
<gene>
    <name evidence="3" type="ORF">MSAN_01081200</name>
</gene>
<dbReference type="PANTHER" id="PTHR10039:SF14">
    <property type="entry name" value="NACHT DOMAIN-CONTAINING PROTEIN"/>
    <property type="match status" value="1"/>
</dbReference>
<accession>A0A8H6YSW0</accession>